<dbReference type="HOGENOM" id="CLU_168259_0_0_6"/>
<evidence type="ECO:0000256" key="1">
    <source>
        <dbReference type="SAM" id="Phobius"/>
    </source>
</evidence>
<dbReference type="AlphaFoldDB" id="Q1Z8P8"/>
<evidence type="ECO:0000313" key="3">
    <source>
        <dbReference type="Proteomes" id="UP000003789"/>
    </source>
</evidence>
<protein>
    <submittedName>
        <fullName evidence="2">Uncharacterized protein</fullName>
    </submittedName>
</protein>
<keyword evidence="1" id="KW-1133">Transmembrane helix</keyword>
<organism evidence="2 3">
    <name type="scientific">Photobacterium profundum 3TCK</name>
    <dbReference type="NCBI Taxonomy" id="314280"/>
    <lineage>
        <taxon>Bacteria</taxon>
        <taxon>Pseudomonadati</taxon>
        <taxon>Pseudomonadota</taxon>
        <taxon>Gammaproteobacteria</taxon>
        <taxon>Vibrionales</taxon>
        <taxon>Vibrionaceae</taxon>
        <taxon>Photobacterium</taxon>
    </lineage>
</organism>
<dbReference type="OrthoDB" id="6269932at2"/>
<dbReference type="RefSeq" id="WP_006232179.1">
    <property type="nucleotide sequence ID" value="NZ_CH724135.1"/>
</dbReference>
<name>Q1Z8P8_9GAMM</name>
<feature type="transmembrane region" description="Helical" evidence="1">
    <location>
        <begin position="49"/>
        <end position="66"/>
    </location>
</feature>
<keyword evidence="1" id="KW-0812">Transmembrane</keyword>
<keyword evidence="1" id="KW-0472">Membrane</keyword>
<dbReference type="EMBL" id="AAPH01000002">
    <property type="protein sequence ID" value="EAS45060.1"/>
    <property type="molecule type" value="Genomic_DNA"/>
</dbReference>
<evidence type="ECO:0000313" key="2">
    <source>
        <dbReference type="EMBL" id="EAS45060.1"/>
    </source>
</evidence>
<dbReference type="Proteomes" id="UP000003789">
    <property type="component" value="Unassembled WGS sequence"/>
</dbReference>
<accession>Q1Z8P8</accession>
<feature type="transmembrane region" description="Helical" evidence="1">
    <location>
        <begin position="87"/>
        <end position="109"/>
    </location>
</feature>
<reference evidence="2 3" key="1">
    <citation type="submission" date="2006-03" db="EMBL/GenBank/DDBJ databases">
        <authorList>
            <person name="Bartlett D.H."/>
            <person name="Valle G."/>
            <person name="Lauro F.M."/>
            <person name="Vezzi A."/>
            <person name="Simonato F."/>
            <person name="Eloe E."/>
            <person name="Vitulo N."/>
            <person name="Stratton T.K."/>
            <person name="D'angelo M."/>
            <person name="Ferriera S."/>
            <person name="Johnson J."/>
            <person name="Kravitz S."/>
            <person name="Beeson K."/>
            <person name="Sutton G."/>
            <person name="Rogers Y."/>
            <person name="Friedman R."/>
            <person name="Frazier M."/>
            <person name="Venter J.C."/>
        </authorList>
    </citation>
    <scope>NUCLEOTIDE SEQUENCE [LARGE SCALE GENOMIC DNA]</scope>
    <source>
        <strain evidence="2 3">3TCK</strain>
    </source>
</reference>
<gene>
    <name evidence="2" type="ORF">P3TCK_21290</name>
</gene>
<comment type="caution">
    <text evidence="2">The sequence shown here is derived from an EMBL/GenBank/DDBJ whole genome shotgun (WGS) entry which is preliminary data.</text>
</comment>
<sequence>MRSLKLSFLLLPIVLSFWLLAAHFLRNGNVVLCIALVVFPLLLSIRQRWVARFIQVALGLSALIWMQSTYQMVSERLIMGDNWMRMAAIMLGVMSFTILSACVFLHSLLEKRYGLSQ</sequence>
<proteinExistence type="predicted"/>